<protein>
    <submittedName>
        <fullName evidence="2">Uncharacterized protein</fullName>
    </submittedName>
</protein>
<reference evidence="2" key="1">
    <citation type="submission" date="2022-11" db="UniProtKB">
        <authorList>
            <consortium name="WormBaseParasite"/>
        </authorList>
    </citation>
    <scope>IDENTIFICATION</scope>
</reference>
<dbReference type="WBParaSite" id="nRc.2.0.1.t05492-RA">
    <property type="protein sequence ID" value="nRc.2.0.1.t05492-RA"/>
    <property type="gene ID" value="nRc.2.0.1.g05492"/>
</dbReference>
<proteinExistence type="predicted"/>
<evidence type="ECO:0000313" key="1">
    <source>
        <dbReference type="Proteomes" id="UP000887565"/>
    </source>
</evidence>
<accession>A0A915HVC5</accession>
<dbReference type="Proteomes" id="UP000887565">
    <property type="component" value="Unplaced"/>
</dbReference>
<name>A0A915HVC5_ROMCU</name>
<evidence type="ECO:0000313" key="2">
    <source>
        <dbReference type="WBParaSite" id="nRc.2.0.1.t05492-RA"/>
    </source>
</evidence>
<organism evidence="1 2">
    <name type="scientific">Romanomermis culicivorax</name>
    <name type="common">Nematode worm</name>
    <dbReference type="NCBI Taxonomy" id="13658"/>
    <lineage>
        <taxon>Eukaryota</taxon>
        <taxon>Metazoa</taxon>
        <taxon>Ecdysozoa</taxon>
        <taxon>Nematoda</taxon>
        <taxon>Enoplea</taxon>
        <taxon>Dorylaimia</taxon>
        <taxon>Mermithida</taxon>
        <taxon>Mermithoidea</taxon>
        <taxon>Mermithidae</taxon>
        <taxon>Romanomermis</taxon>
    </lineage>
</organism>
<dbReference type="AlphaFoldDB" id="A0A915HVC5"/>
<sequence>MQQKLVEVADGSKETADMGNRLQDRHILDHIEMSDFKIESKFGFGIEFYPRTVGVSQGTIVGQLYPWRLLFGDPSKIDLILSQE</sequence>
<keyword evidence="1" id="KW-1185">Reference proteome</keyword>